<dbReference type="PANTHER" id="PTHR36302:SF1">
    <property type="entry name" value="COPPER CHAPERONE PCU(A)C"/>
    <property type="match status" value="1"/>
</dbReference>
<keyword evidence="2" id="KW-1185">Reference proteome</keyword>
<organism evidence="1 2">
    <name type="scientific">Alteriqipengyuania abyssalis</name>
    <dbReference type="NCBI Taxonomy" id="2860200"/>
    <lineage>
        <taxon>Bacteria</taxon>
        <taxon>Pseudomonadati</taxon>
        <taxon>Pseudomonadota</taxon>
        <taxon>Alphaproteobacteria</taxon>
        <taxon>Sphingomonadales</taxon>
        <taxon>Erythrobacteraceae</taxon>
        <taxon>Alteriqipengyuania</taxon>
    </lineage>
</organism>
<dbReference type="PROSITE" id="PS51257">
    <property type="entry name" value="PROKAR_LIPOPROTEIN"/>
    <property type="match status" value="1"/>
</dbReference>
<dbReference type="Gene3D" id="2.60.40.1890">
    <property type="entry name" value="PCu(A)C copper chaperone"/>
    <property type="match status" value="1"/>
</dbReference>
<accession>A0ABS7PG41</accession>
<sequence>MQFKTTQPLGRTIHAGFAAAGAAALILSIGACSSQSQPEGAASENASSELVITAPWSRETAKGQDAGGAFMTIANEGSGADRLTGGSTPVAGDVQIHTVDMTDGVMRMRQLSDGLEIPAGDTVTLKPGSFHIMLMGLKRPLERGETVPLTLTFEKAGPVEVELIVEPVGSQGPDGAGGVDE</sequence>
<gene>
    <name evidence="1" type="ORF">KYN89_11555</name>
</gene>
<dbReference type="Proteomes" id="UP000759298">
    <property type="component" value="Unassembled WGS sequence"/>
</dbReference>
<dbReference type="InterPro" id="IPR058248">
    <property type="entry name" value="Lxx211020-like"/>
</dbReference>
<dbReference type="InterPro" id="IPR007410">
    <property type="entry name" value="LpqE-like"/>
</dbReference>
<evidence type="ECO:0000313" key="1">
    <source>
        <dbReference type="EMBL" id="MBY8337677.1"/>
    </source>
</evidence>
<protein>
    <submittedName>
        <fullName evidence="1">Copper chaperone PCu(A)C</fullName>
    </submittedName>
</protein>
<comment type="caution">
    <text evidence="1">The sequence shown here is derived from an EMBL/GenBank/DDBJ whole genome shotgun (WGS) entry which is preliminary data.</text>
</comment>
<dbReference type="EMBL" id="JAHWXP010000003">
    <property type="protein sequence ID" value="MBY8337677.1"/>
    <property type="molecule type" value="Genomic_DNA"/>
</dbReference>
<dbReference type="SUPFAM" id="SSF110087">
    <property type="entry name" value="DR1885-like metal-binding protein"/>
    <property type="match status" value="1"/>
</dbReference>
<dbReference type="InterPro" id="IPR036182">
    <property type="entry name" value="PCuAC_sf"/>
</dbReference>
<evidence type="ECO:0000313" key="2">
    <source>
        <dbReference type="Proteomes" id="UP000759298"/>
    </source>
</evidence>
<dbReference type="RefSeq" id="WP_222825198.1">
    <property type="nucleotide sequence ID" value="NZ_JAHWXP010000003.1"/>
</dbReference>
<dbReference type="PANTHER" id="PTHR36302">
    <property type="entry name" value="BLR7088 PROTEIN"/>
    <property type="match status" value="1"/>
</dbReference>
<proteinExistence type="predicted"/>
<reference evidence="1 2" key="1">
    <citation type="submission" date="2021-07" db="EMBL/GenBank/DDBJ databases">
        <title>Alteriqipengyuania abyssalis NZ-12B nov, sp.nov isolated from deep sea sponge in pacific ocean.</title>
        <authorList>
            <person name="Tareen S."/>
            <person name="Wink J."/>
        </authorList>
    </citation>
    <scope>NUCLEOTIDE SEQUENCE [LARGE SCALE GENOMIC DNA]</scope>
    <source>
        <strain evidence="1 2">NZ-12B</strain>
    </source>
</reference>
<name>A0ABS7PG41_9SPHN</name>
<dbReference type="Pfam" id="PF04314">
    <property type="entry name" value="PCuAC"/>
    <property type="match status" value="1"/>
</dbReference>